<feature type="domain" description="Vps41 beta-propeller" evidence="1">
    <location>
        <begin position="13"/>
        <end position="257"/>
    </location>
</feature>
<dbReference type="InterPro" id="IPR011041">
    <property type="entry name" value="Quinoprot_gluc/sorb_DH_b-prop"/>
</dbReference>
<dbReference type="GO" id="GO:0006623">
    <property type="term" value="P:protein targeting to vacuole"/>
    <property type="evidence" value="ECO:0007669"/>
    <property type="project" value="InterPro"/>
</dbReference>
<dbReference type="GO" id="GO:0016236">
    <property type="term" value="P:macroautophagy"/>
    <property type="evidence" value="ECO:0007669"/>
    <property type="project" value="TreeGrafter"/>
</dbReference>
<dbReference type="PANTHER" id="PTHR12616">
    <property type="entry name" value="VACUOLAR PROTEIN SORTING VPS41"/>
    <property type="match status" value="1"/>
</dbReference>
<comment type="caution">
    <text evidence="2">The sequence shown here is derived from an EMBL/GenBank/DDBJ whole genome shotgun (WGS) entry which is preliminary data.</text>
</comment>
<accession>A0A8J2SGY8</accession>
<dbReference type="GO" id="GO:0005770">
    <property type="term" value="C:late endosome"/>
    <property type="evidence" value="ECO:0007669"/>
    <property type="project" value="TreeGrafter"/>
</dbReference>
<protein>
    <recommendedName>
        <fullName evidence="1">Vps41 beta-propeller domain-containing protein</fullName>
    </recommendedName>
</protein>
<dbReference type="GO" id="GO:0034058">
    <property type="term" value="P:endosomal vesicle fusion"/>
    <property type="evidence" value="ECO:0007669"/>
    <property type="project" value="TreeGrafter"/>
</dbReference>
<dbReference type="Pfam" id="PF23411">
    <property type="entry name" value="Beta-prop_Vps41"/>
    <property type="match status" value="1"/>
</dbReference>
<dbReference type="PANTHER" id="PTHR12616:SF1">
    <property type="entry name" value="VACUOLAR PROTEIN SORTING-ASSOCIATED PROTEIN 41 HOMOLOG"/>
    <property type="match status" value="1"/>
</dbReference>
<proteinExistence type="predicted"/>
<dbReference type="Pfam" id="PF23556">
    <property type="entry name" value="TPR_Vps41"/>
    <property type="match status" value="1"/>
</dbReference>
<dbReference type="SUPFAM" id="SSF50952">
    <property type="entry name" value="Soluble quinoprotein glucose dehydrogenase"/>
    <property type="match status" value="1"/>
</dbReference>
<evidence type="ECO:0000259" key="1">
    <source>
        <dbReference type="Pfam" id="PF23411"/>
    </source>
</evidence>
<gene>
    <name evidence="2" type="ORF">PECAL_3P05220</name>
</gene>
<dbReference type="GO" id="GO:0030897">
    <property type="term" value="C:HOPS complex"/>
    <property type="evidence" value="ECO:0007669"/>
    <property type="project" value="TreeGrafter"/>
</dbReference>
<dbReference type="InterPro" id="IPR057780">
    <property type="entry name" value="Beta-prop_Vps41"/>
</dbReference>
<dbReference type="AlphaFoldDB" id="A0A8J2SGY8"/>
<evidence type="ECO:0000313" key="2">
    <source>
        <dbReference type="EMBL" id="CAH0370626.1"/>
    </source>
</evidence>
<dbReference type="GO" id="GO:0009267">
    <property type="term" value="P:cellular response to starvation"/>
    <property type="evidence" value="ECO:0007669"/>
    <property type="project" value="TreeGrafter"/>
</dbReference>
<organism evidence="2 3">
    <name type="scientific">Pelagomonas calceolata</name>
    <dbReference type="NCBI Taxonomy" id="35677"/>
    <lineage>
        <taxon>Eukaryota</taxon>
        <taxon>Sar</taxon>
        <taxon>Stramenopiles</taxon>
        <taxon>Ochrophyta</taxon>
        <taxon>Pelagophyceae</taxon>
        <taxon>Pelagomonadales</taxon>
        <taxon>Pelagomonadaceae</taxon>
        <taxon>Pelagomonas</taxon>
    </lineage>
</organism>
<name>A0A8J2SGY8_9STRA</name>
<dbReference type="InterPro" id="IPR045111">
    <property type="entry name" value="Vps41/Vps8"/>
</dbReference>
<sequence>MLQYCRLATPPDEEVTALAPHDKKVALGTARGTVWILDELAGALSPGVRIEAHTGSIRDVAWDAAGMFLGSCGGNSISVHGRKHADDLDASSWEKIDESSCVGVSSITLEPLYGAPSKALFCGDSTGRVERRSKGLVSTTRQTVDDGDDVECTLLSWGDAFVAWRCATGVKLAHGDTATPAAFLACEGEGSTSLAWDASGDLWVARGETIRRISVQVDGWDDEGLPVTSASVTSTFHIDVLALQIVPHGPEHVAILSDEELLIVDHSGEVESADTLPVPCDHLVSTSAENWSREQWRTLGSKLEGTPPTLYLYGEAVVTCRVRDGDDLVDVCLEKGDTANALRVASSTMLGRHDVQNVASQHVEHLLTSSPEKAASVCHRFLPLTEWISTFDDHDQLLSLALLLPTKKKLAPDVYEDVLTRLSAKNGAALLTVIRTWGTHEPPLYDASNVADRIPTEHVEARAELFVLAKRPEKALDCLLDVQGTSIAPDAIQRLVADHGLFDEVARNASRFVRAARSAASLLFVSHVDVLPIDEMGEQLDGEDLAWYLQLCFEHKLLDAPELSRWHDMYVELHTDLSDFLRASSLYDKEKALQRCMQLQKWRDAAYLLGCLNREDDAISLLLKHNDLDGAARHAASSEEALVAFSERATVRPDLIAAALDAAADGCELDLPRVLASTQSGMEVPDLRKRYIGALQAKRLDAALLDAAAACASRDETLALERKLHVAQRGVLMEPPHEFDEDGNIIIERRDRYY</sequence>
<dbReference type="OrthoDB" id="244107at2759"/>
<dbReference type="Proteomes" id="UP000789595">
    <property type="component" value="Unassembled WGS sequence"/>
</dbReference>
<reference evidence="2" key="1">
    <citation type="submission" date="2021-11" db="EMBL/GenBank/DDBJ databases">
        <authorList>
            <consortium name="Genoscope - CEA"/>
            <person name="William W."/>
        </authorList>
    </citation>
    <scope>NUCLEOTIDE SEQUENCE</scope>
</reference>
<evidence type="ECO:0000313" key="3">
    <source>
        <dbReference type="Proteomes" id="UP000789595"/>
    </source>
</evidence>
<dbReference type="EMBL" id="CAKKNE010000003">
    <property type="protein sequence ID" value="CAH0370626.1"/>
    <property type="molecule type" value="Genomic_DNA"/>
</dbReference>
<keyword evidence="3" id="KW-1185">Reference proteome</keyword>